<name>A0A5A5TGQ1_9CHLR</name>
<proteinExistence type="predicted"/>
<evidence type="ECO:0000256" key="2">
    <source>
        <dbReference type="ARBA" id="ARBA00022679"/>
    </source>
</evidence>
<evidence type="ECO:0000259" key="3">
    <source>
        <dbReference type="Pfam" id="PF13649"/>
    </source>
</evidence>
<feature type="domain" description="Methyltransferase" evidence="3">
    <location>
        <begin position="48"/>
        <end position="142"/>
    </location>
</feature>
<dbReference type="InterPro" id="IPR029063">
    <property type="entry name" value="SAM-dependent_MTases_sf"/>
</dbReference>
<dbReference type="EMBL" id="BIXY01000069">
    <property type="protein sequence ID" value="GCF10398.1"/>
    <property type="molecule type" value="Genomic_DNA"/>
</dbReference>
<dbReference type="PANTHER" id="PTHR43861">
    <property type="entry name" value="TRANS-ACONITATE 2-METHYLTRANSFERASE-RELATED"/>
    <property type="match status" value="1"/>
</dbReference>
<dbReference type="RefSeq" id="WP_149403283.1">
    <property type="nucleotide sequence ID" value="NZ_BIXY01000069.1"/>
</dbReference>
<dbReference type="Proteomes" id="UP000322530">
    <property type="component" value="Unassembled WGS sequence"/>
</dbReference>
<reference evidence="4 5" key="1">
    <citation type="submission" date="2019-01" db="EMBL/GenBank/DDBJ databases">
        <title>Draft genome sequence of Dictyobacter sp. Uno17.</title>
        <authorList>
            <person name="Wang C.M."/>
            <person name="Zheng Y."/>
            <person name="Sakai Y."/>
            <person name="Abe K."/>
            <person name="Yokota A."/>
            <person name="Yabe S."/>
        </authorList>
    </citation>
    <scope>NUCLEOTIDE SEQUENCE [LARGE SCALE GENOMIC DNA]</scope>
    <source>
        <strain evidence="4 5">Uno17</strain>
    </source>
</reference>
<dbReference type="Gene3D" id="3.40.50.150">
    <property type="entry name" value="Vaccinia Virus protein VP39"/>
    <property type="match status" value="1"/>
</dbReference>
<gene>
    <name evidence="4" type="ORF">KDI_39620</name>
</gene>
<dbReference type="SUPFAM" id="SSF53335">
    <property type="entry name" value="S-adenosyl-L-methionine-dependent methyltransferases"/>
    <property type="match status" value="1"/>
</dbReference>
<keyword evidence="2 4" id="KW-0808">Transferase</keyword>
<dbReference type="PANTHER" id="PTHR43861:SF1">
    <property type="entry name" value="TRANS-ACONITATE 2-METHYLTRANSFERASE"/>
    <property type="match status" value="1"/>
</dbReference>
<comment type="caution">
    <text evidence="4">The sequence shown here is derived from an EMBL/GenBank/DDBJ whole genome shotgun (WGS) entry which is preliminary data.</text>
</comment>
<dbReference type="AlphaFoldDB" id="A0A5A5TGQ1"/>
<evidence type="ECO:0000256" key="1">
    <source>
        <dbReference type="ARBA" id="ARBA00022603"/>
    </source>
</evidence>
<dbReference type="OrthoDB" id="9811589at2"/>
<protein>
    <submittedName>
        <fullName evidence="4">Methyltransferase type 11</fullName>
    </submittedName>
</protein>
<dbReference type="Gene3D" id="2.20.25.110">
    <property type="entry name" value="S-adenosyl-L-methionine-dependent methyltransferases"/>
    <property type="match status" value="1"/>
</dbReference>
<dbReference type="GO" id="GO:0008168">
    <property type="term" value="F:methyltransferase activity"/>
    <property type="evidence" value="ECO:0007669"/>
    <property type="project" value="UniProtKB-KW"/>
</dbReference>
<sequence length="249" mass="28388">MADLPWYVHFFGEDYIRLYAPFLPTAKSEQDTKHIVRLLGLHPGDHLLDLCCGYGRHALALARYGCIVTGQDLSPSLLQKAQDEAKKQQVHVNWIQSDMRTIPFEASFDAVISMFTSFGYFQSDEEDQKVLSQISQALKPGGLFLLETIHQPRIIRTTTPHSIVHYPDGLIVLEERHFDLLTSHNTVHISLIYPDGQRTQYIQSIRTYTLTELVRMLKTAGLELQSYYGDLDGSPLSIESRLALISRKR</sequence>
<organism evidence="4 5">
    <name type="scientific">Dictyobacter arantiisoli</name>
    <dbReference type="NCBI Taxonomy" id="2014874"/>
    <lineage>
        <taxon>Bacteria</taxon>
        <taxon>Bacillati</taxon>
        <taxon>Chloroflexota</taxon>
        <taxon>Ktedonobacteria</taxon>
        <taxon>Ktedonobacterales</taxon>
        <taxon>Dictyobacteraceae</taxon>
        <taxon>Dictyobacter</taxon>
    </lineage>
</organism>
<dbReference type="GO" id="GO:0032259">
    <property type="term" value="P:methylation"/>
    <property type="evidence" value="ECO:0007669"/>
    <property type="project" value="UniProtKB-KW"/>
</dbReference>
<dbReference type="InterPro" id="IPR041698">
    <property type="entry name" value="Methyltransf_25"/>
</dbReference>
<dbReference type="CDD" id="cd02440">
    <property type="entry name" value="AdoMet_MTases"/>
    <property type="match status" value="1"/>
</dbReference>
<accession>A0A5A5TGQ1</accession>
<keyword evidence="5" id="KW-1185">Reference proteome</keyword>
<evidence type="ECO:0000313" key="5">
    <source>
        <dbReference type="Proteomes" id="UP000322530"/>
    </source>
</evidence>
<evidence type="ECO:0000313" key="4">
    <source>
        <dbReference type="EMBL" id="GCF10398.1"/>
    </source>
</evidence>
<dbReference type="Pfam" id="PF13649">
    <property type="entry name" value="Methyltransf_25"/>
    <property type="match status" value="1"/>
</dbReference>
<keyword evidence="1 4" id="KW-0489">Methyltransferase</keyword>